<gene>
    <name evidence="1" type="ORF">CK203_029468</name>
</gene>
<accession>A0A438JCJ0</accession>
<reference evidence="1 2" key="1">
    <citation type="journal article" date="2018" name="PLoS Genet.">
        <title>Population sequencing reveals clonal diversity and ancestral inbreeding in the grapevine cultivar Chardonnay.</title>
        <authorList>
            <person name="Roach M.J."/>
            <person name="Johnson D.L."/>
            <person name="Bohlmann J."/>
            <person name="van Vuuren H.J."/>
            <person name="Jones S.J."/>
            <person name="Pretorius I.S."/>
            <person name="Schmidt S.A."/>
            <person name="Borneman A.R."/>
        </authorList>
    </citation>
    <scope>NUCLEOTIDE SEQUENCE [LARGE SCALE GENOMIC DNA]</scope>
    <source>
        <strain evidence="2">cv. Chardonnay</strain>
        <tissue evidence="1">Leaf</tissue>
    </source>
</reference>
<dbReference type="Proteomes" id="UP000288805">
    <property type="component" value="Unassembled WGS sequence"/>
</dbReference>
<proteinExistence type="predicted"/>
<comment type="caution">
    <text evidence="1">The sequence shown here is derived from an EMBL/GenBank/DDBJ whole genome shotgun (WGS) entry which is preliminary data.</text>
</comment>
<organism evidence="1 2">
    <name type="scientific">Vitis vinifera</name>
    <name type="common">Grape</name>
    <dbReference type="NCBI Taxonomy" id="29760"/>
    <lineage>
        <taxon>Eukaryota</taxon>
        <taxon>Viridiplantae</taxon>
        <taxon>Streptophyta</taxon>
        <taxon>Embryophyta</taxon>
        <taxon>Tracheophyta</taxon>
        <taxon>Spermatophyta</taxon>
        <taxon>Magnoliopsida</taxon>
        <taxon>eudicotyledons</taxon>
        <taxon>Gunneridae</taxon>
        <taxon>Pentapetalae</taxon>
        <taxon>rosids</taxon>
        <taxon>Vitales</taxon>
        <taxon>Vitaceae</taxon>
        <taxon>Viteae</taxon>
        <taxon>Vitis</taxon>
    </lineage>
</organism>
<evidence type="ECO:0000313" key="2">
    <source>
        <dbReference type="Proteomes" id="UP000288805"/>
    </source>
</evidence>
<evidence type="ECO:0000313" key="1">
    <source>
        <dbReference type="EMBL" id="RVX06660.1"/>
    </source>
</evidence>
<dbReference type="EMBL" id="QGNW01000050">
    <property type="protein sequence ID" value="RVX06660.1"/>
    <property type="molecule type" value="Genomic_DNA"/>
</dbReference>
<sequence>MLRCCRFGYDYIGGYERMGGRPGYPDEKSHGRFMNRSGGYQNMPLGNQNGVGFLLAAENPIDSGYYGKSQLVIRRDHFG</sequence>
<name>A0A438JCJ0_VITVI</name>
<protein>
    <submittedName>
        <fullName evidence="1">Uncharacterized protein</fullName>
    </submittedName>
</protein>
<dbReference type="AlphaFoldDB" id="A0A438JCJ0"/>